<keyword evidence="1" id="KW-1133">Transmembrane helix</keyword>
<evidence type="ECO:0000313" key="3">
    <source>
        <dbReference type="Proteomes" id="UP000191686"/>
    </source>
</evidence>
<gene>
    <name evidence="2" type="ORF">UE95_012765</name>
</gene>
<reference evidence="2 3" key="1">
    <citation type="journal article" date="2017" name="Front. Microbiol.">
        <title>Genomics reveals a unique clone of Burkholderia cenocepacia harbouring an actively excising novel genomic island.</title>
        <authorList>
            <person name="Patil P."/>
            <person name="Mali S."/>
            <person name="Midha S."/>
            <person name="Gautam V."/>
            <person name="Dash L."/>
            <person name="Kumar S."/>
            <person name="Shastri J."/>
            <person name="Singhal L."/>
            <person name="Patil P.B."/>
        </authorList>
    </citation>
    <scope>NUCLEOTIDE SEQUENCE [LARGE SCALE GENOMIC DNA]</scope>
    <source>
        <strain evidence="2 3">BC-19</strain>
    </source>
</reference>
<accession>A0ABD4UCN0</accession>
<dbReference type="Proteomes" id="UP000191686">
    <property type="component" value="Unassembled WGS sequence"/>
</dbReference>
<feature type="transmembrane region" description="Helical" evidence="1">
    <location>
        <begin position="71"/>
        <end position="89"/>
    </location>
</feature>
<evidence type="ECO:0000256" key="1">
    <source>
        <dbReference type="SAM" id="Phobius"/>
    </source>
</evidence>
<sequence>MKKRYLLYVMPPFASLFVGWYMWTFFISRWFGTYEEICEKEQKIDEGFPVYVVAMAVVAATWYLIPQHSGFFVLNIYTQMLSTAFHVAYETMAHAYQTGHM</sequence>
<name>A0ABD4UCN0_9BURK</name>
<dbReference type="EMBL" id="JYMX02000008">
    <property type="protein sequence ID" value="MCW3712161.1"/>
    <property type="molecule type" value="Genomic_DNA"/>
</dbReference>
<reference evidence="2 3" key="2">
    <citation type="journal article" date="2017" name="Front. Microbiol.">
        <title>Genomics Reveals a Unique Clone of Burkholderia cenocepacia Harboring an Actively Excising Novel Genomic Island.</title>
        <authorList>
            <person name="Patil P.P."/>
            <person name="Mali S."/>
            <person name="Midha S."/>
            <person name="Gautam V."/>
            <person name="Dash L."/>
            <person name="Kumar S."/>
            <person name="Shastri J."/>
            <person name="Singhal L."/>
            <person name="Patil P.B."/>
        </authorList>
    </citation>
    <scope>NUCLEOTIDE SEQUENCE [LARGE SCALE GENOMIC DNA]</scope>
    <source>
        <strain evidence="2 3">BC-19</strain>
    </source>
</reference>
<organism evidence="2 3">
    <name type="scientific">Burkholderia cenocepacia</name>
    <dbReference type="NCBI Taxonomy" id="95486"/>
    <lineage>
        <taxon>Bacteria</taxon>
        <taxon>Pseudomonadati</taxon>
        <taxon>Pseudomonadota</taxon>
        <taxon>Betaproteobacteria</taxon>
        <taxon>Burkholderiales</taxon>
        <taxon>Burkholderiaceae</taxon>
        <taxon>Burkholderia</taxon>
        <taxon>Burkholderia cepacia complex</taxon>
    </lineage>
</organism>
<evidence type="ECO:0000313" key="2">
    <source>
        <dbReference type="EMBL" id="MCW3712161.1"/>
    </source>
</evidence>
<comment type="caution">
    <text evidence="2">The sequence shown here is derived from an EMBL/GenBank/DDBJ whole genome shotgun (WGS) entry which is preliminary data.</text>
</comment>
<protein>
    <submittedName>
        <fullName evidence="2">Uncharacterized protein</fullName>
    </submittedName>
</protein>
<feature type="transmembrane region" description="Helical" evidence="1">
    <location>
        <begin position="48"/>
        <end position="65"/>
    </location>
</feature>
<feature type="transmembrane region" description="Helical" evidence="1">
    <location>
        <begin position="6"/>
        <end position="27"/>
    </location>
</feature>
<dbReference type="AlphaFoldDB" id="A0ABD4UCN0"/>
<keyword evidence="1" id="KW-0812">Transmembrane</keyword>
<dbReference type="RefSeq" id="WP_143262463.1">
    <property type="nucleotide sequence ID" value="NZ_JYMX02000008.1"/>
</dbReference>
<keyword evidence="1" id="KW-0472">Membrane</keyword>
<proteinExistence type="predicted"/>